<dbReference type="GO" id="GO:0071051">
    <property type="term" value="P:poly(A)-dependent snoRNA 3'-end processing"/>
    <property type="evidence" value="ECO:0007669"/>
    <property type="project" value="TreeGrafter"/>
</dbReference>
<dbReference type="PROSITE" id="PS00217">
    <property type="entry name" value="SUGAR_TRANSPORT_2"/>
    <property type="match status" value="1"/>
</dbReference>
<feature type="domain" description="HRDC" evidence="13">
    <location>
        <begin position="893"/>
        <end position="973"/>
    </location>
</feature>
<dbReference type="Gene3D" id="1.20.1250.20">
    <property type="entry name" value="MFS general substrate transporter like domains"/>
    <property type="match status" value="1"/>
</dbReference>
<feature type="region of interest" description="Disordered" evidence="10">
    <location>
        <begin position="1101"/>
        <end position="1129"/>
    </location>
</feature>
<evidence type="ECO:0000313" key="14">
    <source>
        <dbReference type="EMBL" id="KRZ21641.1"/>
    </source>
</evidence>
<dbReference type="InterPro" id="IPR002562">
    <property type="entry name" value="3'-5'_exonuclease_dom"/>
</dbReference>
<dbReference type="InterPro" id="IPR010997">
    <property type="entry name" value="HRDC-like_sf"/>
</dbReference>
<feature type="domain" description="Major facilitator superfamily (MFS) profile" evidence="12">
    <location>
        <begin position="13"/>
        <end position="409"/>
    </location>
</feature>
<dbReference type="GO" id="GO:0071039">
    <property type="term" value="P:nuclear polyadenylation-dependent CUT catabolic process"/>
    <property type="evidence" value="ECO:0007669"/>
    <property type="project" value="TreeGrafter"/>
</dbReference>
<dbReference type="Pfam" id="PF07690">
    <property type="entry name" value="MFS_1"/>
    <property type="match status" value="1"/>
</dbReference>
<comment type="subcellular location">
    <subcellularLocation>
        <location evidence="2">Membrane</location>
        <topology evidence="2">Multi-pass membrane protein</topology>
    </subcellularLocation>
    <subcellularLocation>
        <location evidence="1">Nucleus</location>
    </subcellularLocation>
</comment>
<dbReference type="PANTHER" id="PTHR12124">
    <property type="entry name" value="POLYMYOSITIS/SCLERODERMA AUTOANTIGEN-RELATED"/>
    <property type="match status" value="1"/>
</dbReference>
<dbReference type="InterPro" id="IPR000742">
    <property type="entry name" value="EGF"/>
</dbReference>
<dbReference type="GO" id="GO:0000467">
    <property type="term" value="P:exonucleolytic trimming to generate mature 3'-end of 5.8S rRNA from tricistronic rRNA transcript (SSU-rRNA, 5.8S rRNA, LSU-rRNA)"/>
    <property type="evidence" value="ECO:0007669"/>
    <property type="project" value="InterPro"/>
</dbReference>
<dbReference type="InterPro" id="IPR045092">
    <property type="entry name" value="Rrp6-like"/>
</dbReference>
<evidence type="ECO:0000256" key="8">
    <source>
        <dbReference type="ARBA" id="ARBA00023136"/>
    </source>
</evidence>
<dbReference type="SMART" id="SM00341">
    <property type="entry name" value="HRDC"/>
    <property type="match status" value="1"/>
</dbReference>
<dbReference type="PROSITE" id="PS50850">
    <property type="entry name" value="MFS"/>
    <property type="match status" value="1"/>
</dbReference>
<evidence type="ECO:0000313" key="15">
    <source>
        <dbReference type="Proteomes" id="UP000054805"/>
    </source>
</evidence>
<dbReference type="Gene3D" id="3.30.420.10">
    <property type="entry name" value="Ribonuclease H-like superfamily/Ribonuclease H"/>
    <property type="match status" value="1"/>
</dbReference>
<evidence type="ECO:0000256" key="3">
    <source>
        <dbReference type="ARBA" id="ARBA00022692"/>
    </source>
</evidence>
<feature type="transmembrane region" description="Helical" evidence="11">
    <location>
        <begin position="77"/>
        <end position="98"/>
    </location>
</feature>
<dbReference type="InterPro" id="IPR020846">
    <property type="entry name" value="MFS_dom"/>
</dbReference>
<evidence type="ECO:0000256" key="5">
    <source>
        <dbReference type="ARBA" id="ARBA00022801"/>
    </source>
</evidence>
<dbReference type="SUPFAM" id="SSF47819">
    <property type="entry name" value="HRDC-like"/>
    <property type="match status" value="1"/>
</dbReference>
<keyword evidence="6" id="KW-0269">Exonuclease</keyword>
<evidence type="ECO:0000256" key="2">
    <source>
        <dbReference type="ARBA" id="ARBA00004141"/>
    </source>
</evidence>
<feature type="transmembrane region" description="Helical" evidence="11">
    <location>
        <begin position="319"/>
        <end position="341"/>
    </location>
</feature>
<dbReference type="GO" id="GO:0071036">
    <property type="term" value="P:nuclear polyadenylation-dependent snoRNA catabolic process"/>
    <property type="evidence" value="ECO:0007669"/>
    <property type="project" value="TreeGrafter"/>
</dbReference>
<dbReference type="Proteomes" id="UP000054805">
    <property type="component" value="Unassembled WGS sequence"/>
</dbReference>
<evidence type="ECO:0000256" key="10">
    <source>
        <dbReference type="SAM" id="MobiDB-lite"/>
    </source>
</evidence>
<protein>
    <submittedName>
        <fullName evidence="14">Exosome component 10</fullName>
    </submittedName>
</protein>
<dbReference type="GO" id="GO:0000175">
    <property type="term" value="F:3'-5'-RNA exonuclease activity"/>
    <property type="evidence" value="ECO:0007669"/>
    <property type="project" value="InterPro"/>
</dbReference>
<dbReference type="GO" id="GO:0016020">
    <property type="term" value="C:membrane"/>
    <property type="evidence" value="ECO:0007669"/>
    <property type="project" value="UniProtKB-SubCell"/>
</dbReference>
<keyword evidence="7 11" id="KW-1133">Transmembrane helix</keyword>
<dbReference type="GO" id="GO:0071040">
    <property type="term" value="P:nuclear polyadenylation-dependent antisense transcript catabolic process"/>
    <property type="evidence" value="ECO:0007669"/>
    <property type="project" value="TreeGrafter"/>
</dbReference>
<dbReference type="SUPFAM" id="SSF103473">
    <property type="entry name" value="MFS general substrate transporter"/>
    <property type="match status" value="1"/>
</dbReference>
<feature type="transmembrane region" description="Helical" evidence="11">
    <location>
        <begin position="290"/>
        <end position="307"/>
    </location>
</feature>
<dbReference type="InterPro" id="IPR036397">
    <property type="entry name" value="RNaseH_sf"/>
</dbReference>
<feature type="transmembrane region" description="Helical" evidence="11">
    <location>
        <begin position="51"/>
        <end position="70"/>
    </location>
</feature>
<dbReference type="InterPro" id="IPR036259">
    <property type="entry name" value="MFS_trans_sf"/>
</dbReference>
<evidence type="ECO:0000256" key="6">
    <source>
        <dbReference type="ARBA" id="ARBA00022839"/>
    </source>
</evidence>
<dbReference type="GO" id="GO:0000176">
    <property type="term" value="C:nuclear exosome (RNase complex)"/>
    <property type="evidence" value="ECO:0007669"/>
    <property type="project" value="TreeGrafter"/>
</dbReference>
<dbReference type="PROSITE" id="PS50967">
    <property type="entry name" value="HRDC"/>
    <property type="match status" value="1"/>
</dbReference>
<dbReference type="GO" id="GO:0005730">
    <property type="term" value="C:nucleolus"/>
    <property type="evidence" value="ECO:0007669"/>
    <property type="project" value="TreeGrafter"/>
</dbReference>
<dbReference type="InterPro" id="IPR044876">
    <property type="entry name" value="HRDC_dom_sf"/>
</dbReference>
<keyword evidence="9" id="KW-0539">Nucleus</keyword>
<proteinExistence type="predicted"/>
<dbReference type="GO" id="GO:0071044">
    <property type="term" value="P:histone mRNA catabolic process"/>
    <property type="evidence" value="ECO:0007669"/>
    <property type="project" value="TreeGrafter"/>
</dbReference>
<evidence type="ECO:0000259" key="12">
    <source>
        <dbReference type="PROSITE" id="PS50850"/>
    </source>
</evidence>
<name>A0A0V1IFS1_TRIPS</name>
<evidence type="ECO:0000256" key="11">
    <source>
        <dbReference type="SAM" id="Phobius"/>
    </source>
</evidence>
<dbReference type="EMBL" id="JYDS01000198">
    <property type="protein sequence ID" value="KRZ21641.1"/>
    <property type="molecule type" value="Genomic_DNA"/>
</dbReference>
<keyword evidence="15" id="KW-1185">Reference proteome</keyword>
<dbReference type="InterPro" id="IPR002121">
    <property type="entry name" value="HRDC_dom"/>
</dbReference>
<dbReference type="GO" id="GO:0000166">
    <property type="term" value="F:nucleotide binding"/>
    <property type="evidence" value="ECO:0007669"/>
    <property type="project" value="InterPro"/>
</dbReference>
<accession>A0A0V1IFS1</accession>
<comment type="caution">
    <text evidence="14">The sequence shown here is derived from an EMBL/GenBank/DDBJ whole genome shotgun (WGS) entry which is preliminary data.</text>
</comment>
<dbReference type="CDD" id="cd06147">
    <property type="entry name" value="Rrp6p_like_exo"/>
    <property type="match status" value="1"/>
</dbReference>
<keyword evidence="5" id="KW-0378">Hydrolase</keyword>
<feature type="transmembrane region" description="Helical" evidence="11">
    <location>
        <begin position="167"/>
        <end position="184"/>
    </location>
</feature>
<feature type="transmembrane region" description="Helical" evidence="11">
    <location>
        <begin position="12"/>
        <end position="31"/>
    </location>
</feature>
<keyword evidence="3 11" id="KW-0812">Transmembrane</keyword>
<keyword evidence="8 11" id="KW-0472">Membrane</keyword>
<keyword evidence="4" id="KW-0540">Nuclease</keyword>
<dbReference type="PROSITE" id="PS01186">
    <property type="entry name" value="EGF_2"/>
    <property type="match status" value="1"/>
</dbReference>
<feature type="transmembrane region" description="Helical" evidence="11">
    <location>
        <begin position="229"/>
        <end position="252"/>
    </location>
</feature>
<dbReference type="Pfam" id="PF01612">
    <property type="entry name" value="DNA_pol_A_exo1"/>
    <property type="match status" value="1"/>
</dbReference>
<feature type="transmembrane region" description="Helical" evidence="11">
    <location>
        <begin position="353"/>
        <end position="373"/>
    </location>
</feature>
<feature type="transmembrane region" description="Helical" evidence="11">
    <location>
        <begin position="264"/>
        <end position="284"/>
    </location>
</feature>
<organism evidence="14 15">
    <name type="scientific">Trichinella pseudospiralis</name>
    <name type="common">Parasitic roundworm</name>
    <dbReference type="NCBI Taxonomy" id="6337"/>
    <lineage>
        <taxon>Eukaryota</taxon>
        <taxon>Metazoa</taxon>
        <taxon>Ecdysozoa</taxon>
        <taxon>Nematoda</taxon>
        <taxon>Enoplea</taxon>
        <taxon>Dorylaimia</taxon>
        <taxon>Trichinellida</taxon>
        <taxon>Trichinellidae</taxon>
        <taxon>Trichinella</taxon>
    </lineage>
</organism>
<gene>
    <name evidence="14" type="primary">Exosc10</name>
    <name evidence="14" type="ORF">T4B_357</name>
</gene>
<dbReference type="PANTHER" id="PTHR12124:SF47">
    <property type="entry name" value="EXOSOME COMPONENT 10"/>
    <property type="match status" value="1"/>
</dbReference>
<dbReference type="InterPro" id="IPR012337">
    <property type="entry name" value="RNaseH-like_sf"/>
</dbReference>
<dbReference type="GO" id="GO:0003727">
    <property type="term" value="F:single-stranded RNA binding"/>
    <property type="evidence" value="ECO:0007669"/>
    <property type="project" value="TreeGrafter"/>
</dbReference>
<dbReference type="InterPro" id="IPR011701">
    <property type="entry name" value="MFS"/>
</dbReference>
<dbReference type="InterPro" id="IPR044777">
    <property type="entry name" value="SLC17A9-like"/>
</dbReference>
<dbReference type="SMART" id="SM00474">
    <property type="entry name" value="35EXOc"/>
    <property type="match status" value="1"/>
</dbReference>
<dbReference type="GO" id="GO:0071038">
    <property type="term" value="P:TRAMP-dependent tRNA surveillance pathway"/>
    <property type="evidence" value="ECO:0007669"/>
    <property type="project" value="TreeGrafter"/>
</dbReference>
<evidence type="ECO:0000256" key="7">
    <source>
        <dbReference type="ARBA" id="ARBA00022989"/>
    </source>
</evidence>
<dbReference type="GO" id="GO:0071037">
    <property type="term" value="P:nuclear polyadenylation-dependent snRNA catabolic process"/>
    <property type="evidence" value="ECO:0007669"/>
    <property type="project" value="TreeGrafter"/>
</dbReference>
<dbReference type="CDD" id="cd17380">
    <property type="entry name" value="MFS_SLC17A9_like"/>
    <property type="match status" value="1"/>
</dbReference>
<dbReference type="InterPro" id="IPR005829">
    <property type="entry name" value="Sugar_transporter_CS"/>
</dbReference>
<dbReference type="GO" id="GO:0071035">
    <property type="term" value="P:nuclear polyadenylation-dependent rRNA catabolic process"/>
    <property type="evidence" value="ECO:0007669"/>
    <property type="project" value="TreeGrafter"/>
</dbReference>
<dbReference type="Pfam" id="PF00570">
    <property type="entry name" value="HRDC"/>
    <property type="match status" value="1"/>
</dbReference>
<evidence type="ECO:0000256" key="4">
    <source>
        <dbReference type="ARBA" id="ARBA00022722"/>
    </source>
</evidence>
<evidence type="ECO:0000259" key="13">
    <source>
        <dbReference type="PROSITE" id="PS50967"/>
    </source>
</evidence>
<reference evidence="14 15" key="1">
    <citation type="submission" date="2015-01" db="EMBL/GenBank/DDBJ databases">
        <title>Evolution of Trichinella species and genotypes.</title>
        <authorList>
            <person name="Korhonen P.K."/>
            <person name="Edoardo P."/>
            <person name="Giuseppe L.R."/>
            <person name="Gasser R.B."/>
        </authorList>
    </citation>
    <scope>NUCLEOTIDE SEQUENCE [LARGE SCALE GENOMIC DNA]</scope>
    <source>
        <strain evidence="14">ISS588</strain>
    </source>
</reference>
<evidence type="ECO:0000256" key="9">
    <source>
        <dbReference type="ARBA" id="ARBA00023242"/>
    </source>
</evidence>
<sequence length="1579" mass="181311">MVWSLKLNFPSNLVYMCCIANFINAVDRIIMPIAIVELAEEMKYGIYQQGWVLSAFSAGYIGSQILSSCIGAQWNGYGLLGFVVLLWSVSMLVTPYVASSFPLLMFSRLLLGLGEGLGLPTIYKLFAEDVPSEKRSTAFSYLSSFASIGQTMALVCCPHLHWRWPFYLFGMVGIVWCIAWWRFLRYAPILPFEQTSHMMKSFNLIKCWRVFFCSPQLLCVYVAHFCMNWTSYVIMHWLPVYLRVGPAADWLINKRKLRVVRVRQLCTVIGLAVPAVFLICFSVLDHVGLSLLVVSLCMGFLAFNSVGHLSSHADLCRTYAGVSFAISNTLATLPGLVVGPLTADFVMQSSGRWGPVFILAAMLNLVGSVIYLNYSSTKHFCAHVVGFCITICSTVPRNEYFVQVVSNMSTDEVPNIEEDDDDQSSSDLFEEDSEALVELLRQTTSNLLKKFGELRVGDRYLLKQDARALLVKASFQLLELLNEAMTYISATFPKMARGTHHMMMMDEITKINDILDERITSSLDEVRSNTKECSEELQIEGKAVAVPTASWNCINVPSKKTVEKEQSVENLPDEKHSHKKHRFIVKPQMKFQDQIDNSLKPFKPKLRKKHHAITLEKLSNVKLFVDGEQQHADSAEVEYSSESAHPYYYEIITHEPNELMMTVREPQRPIMPLNACELVFVKTKKALQSLVDVLNSQQAFAVDLEHNSYRSYYGLTCLLQFSTRDKDYIVDPFPIWREMHILNEPFTDPNIVKVMHGSASDIQWLQRDFGIYVVNLFDTYHAMDVLGMPQRSLKFLVKELVGVNLDKSYQLSDWRIRPIGAKMLAYARSDSHYLLYCWDVLRNRLLDSGNEYNDLMMIVLKRSNDTCLQVYKKKFPNELELKKLELEFPFKLNDRQKYVLQKLYYWRDGVARITDESVRYIMKNETLKNLAAKLPRDMQLLENVCRPVTGALMPHLHEIQKIICDACCIDLFTMKLPKEENMAVERSSVARRRPHDVAIDGKKKELTLLNILQKSEDETLKQLMHFPEFDPAESDKDKDERLRLVLDDFAILGKYYLTKEIRDVDKPEPATILWDIGYSDQQRKTAEKECEIIEEVIKIQSANPDEKAQQHNDELAGKQQSSSSSSTEKRDETWKAFYKPYDYSTSAVKCFKGGGSSASGDSTETGDTVSASKSADTEARSHLFFKQNRRPFLLELYSLLCTVSHYCFKTTTYTMHKEGTKNTVYMKIFFQTRERKLLKFGFDSYTQTANSVLLMFLTDGCKIELKKKCDELLLISQATVAEENKSGDWNFVTISRAVESLKHFTLKFFLNNPKVVNIAVIAASFQIFLKYPSTLLRCLTCNTLNINGKWYIRRHIGEEKMINFAGRSLFLNCAANEILSLFQIGKSNFSANTEWYERTAYGLEKVVFHENQIFWNYAKSEYGMSIRSLKRIENRIGYRCRIISNELQLVVDKDFDVEALHCHAKDVKSKRFCGYGNCIIEKEKFNYTFMKCVCEPGYSGLNCSYRNSRAFLYKWLTLLQSSLLPVMVSFFSYCFVKCLEDRHLRKEWNVDETSTVIFVLRWQGSLANSLACICSLGKS</sequence>
<dbReference type="GO" id="GO:0015291">
    <property type="term" value="F:secondary active transmembrane transporter activity"/>
    <property type="evidence" value="ECO:0007669"/>
    <property type="project" value="UniProtKB-ARBA"/>
</dbReference>
<dbReference type="InterPro" id="IPR049559">
    <property type="entry name" value="Rrp6p-like_exo"/>
</dbReference>
<dbReference type="Gene3D" id="1.10.150.80">
    <property type="entry name" value="HRDC domain"/>
    <property type="match status" value="1"/>
</dbReference>
<evidence type="ECO:0000256" key="1">
    <source>
        <dbReference type="ARBA" id="ARBA00004123"/>
    </source>
</evidence>
<feature type="compositionally biased region" description="Basic and acidic residues" evidence="10">
    <location>
        <begin position="1104"/>
        <end position="1116"/>
    </location>
</feature>
<dbReference type="SUPFAM" id="SSF53098">
    <property type="entry name" value="Ribonuclease H-like"/>
    <property type="match status" value="1"/>
</dbReference>